<proteinExistence type="inferred from homology"/>
<evidence type="ECO:0000256" key="6">
    <source>
        <dbReference type="ARBA" id="ARBA00023316"/>
    </source>
</evidence>
<dbReference type="HAMAP" id="MF_02065">
    <property type="entry name" value="MltG"/>
    <property type="match status" value="1"/>
</dbReference>
<evidence type="ECO:0000256" key="4">
    <source>
        <dbReference type="ARBA" id="ARBA00023136"/>
    </source>
</evidence>
<accession>A0A1R1LF11</accession>
<keyword evidence="3 7" id="KW-1133">Transmembrane helix</keyword>
<comment type="function">
    <text evidence="7">Functions as a peptidoglycan terminase that cleaves nascent peptidoglycan strands endolytically to terminate their elongation.</text>
</comment>
<sequence length="343" mass="37108">MAALALVVAAVVVLTTTLVLPFMARFQTPDYPGPGRDTAVVTVTKGDTNLAIGNTLVEQGVVASVKAFNEALQKQGGGKFIQPGQYQLKKEMKASDALSAMLDTTTNAVQYAAISQNARQSEVFDVLAKATNIPVDEFQALAKNPRQFGLPAKAPNLEGYLRPGEYRFPLNSKPKDIIAQMVNNTKKTLTDMGVTDPGEQFRLLTIASIIEAEAGEADYAKVSGAIYNRLSPDNKETGGRIDSDATVSYGLNRRSYELTIAEKQDASNKYNTFANPGLPIGPIGSPGTKSIDAAKNPAKVPYYYWVTVNLDTGETRYATTLAEHQRNVQLYTAWCSQNPGRCK</sequence>
<dbReference type="STRING" id="554083.BKD30_05740"/>
<evidence type="ECO:0000256" key="5">
    <source>
        <dbReference type="ARBA" id="ARBA00023239"/>
    </source>
</evidence>
<dbReference type="GO" id="GO:0005886">
    <property type="term" value="C:plasma membrane"/>
    <property type="evidence" value="ECO:0007669"/>
    <property type="project" value="UniProtKB-UniRule"/>
</dbReference>
<evidence type="ECO:0000256" key="1">
    <source>
        <dbReference type="ARBA" id="ARBA00022475"/>
    </source>
</evidence>
<dbReference type="NCBIfam" id="TIGR00247">
    <property type="entry name" value="endolytic transglycosylase MltG"/>
    <property type="match status" value="1"/>
</dbReference>
<evidence type="ECO:0000256" key="2">
    <source>
        <dbReference type="ARBA" id="ARBA00022692"/>
    </source>
</evidence>
<dbReference type="GO" id="GO:0009252">
    <property type="term" value="P:peptidoglycan biosynthetic process"/>
    <property type="evidence" value="ECO:0007669"/>
    <property type="project" value="UniProtKB-UniRule"/>
</dbReference>
<evidence type="ECO:0000313" key="8">
    <source>
        <dbReference type="EMBL" id="OMH26079.1"/>
    </source>
</evidence>
<gene>
    <name evidence="7" type="primary">mltG</name>
    <name evidence="8" type="ORF">BKD30_05740</name>
</gene>
<keyword evidence="4 7" id="KW-0472">Membrane</keyword>
<dbReference type="Gene3D" id="3.30.160.60">
    <property type="entry name" value="Classic Zinc Finger"/>
    <property type="match status" value="1"/>
</dbReference>
<dbReference type="GO" id="GO:0008932">
    <property type="term" value="F:lytic endotransglycosylase activity"/>
    <property type="evidence" value="ECO:0007669"/>
    <property type="project" value="UniProtKB-UniRule"/>
</dbReference>
<keyword evidence="1 7" id="KW-1003">Cell membrane</keyword>
<name>A0A1R1LF11_9MICC</name>
<evidence type="ECO:0000256" key="7">
    <source>
        <dbReference type="HAMAP-Rule" id="MF_02065"/>
    </source>
</evidence>
<dbReference type="Gene3D" id="3.30.1490.480">
    <property type="entry name" value="Endolytic murein transglycosylase"/>
    <property type="match status" value="1"/>
</dbReference>
<comment type="catalytic activity">
    <reaction evidence="7">
        <text>a peptidoglycan chain = a peptidoglycan chain with N-acetyl-1,6-anhydromuramyl-[peptide] at the reducing end + a peptidoglycan chain with N-acetylglucosamine at the non-reducing end.</text>
        <dbReference type="EC" id="4.2.2.29"/>
    </reaction>
</comment>
<dbReference type="AlphaFoldDB" id="A0A1R1LF11"/>
<keyword evidence="6 7" id="KW-0961">Cell wall biogenesis/degradation</keyword>
<organism evidence="8 9">
    <name type="scientific">Tersicoccus phoenicis</name>
    <dbReference type="NCBI Taxonomy" id="554083"/>
    <lineage>
        <taxon>Bacteria</taxon>
        <taxon>Bacillati</taxon>
        <taxon>Actinomycetota</taxon>
        <taxon>Actinomycetes</taxon>
        <taxon>Micrococcales</taxon>
        <taxon>Micrococcaceae</taxon>
        <taxon>Tersicoccus</taxon>
    </lineage>
</organism>
<dbReference type="Pfam" id="PF02618">
    <property type="entry name" value="YceG"/>
    <property type="match status" value="1"/>
</dbReference>
<dbReference type="PANTHER" id="PTHR30518:SF2">
    <property type="entry name" value="ENDOLYTIC MUREIN TRANSGLYCOSYLASE"/>
    <property type="match status" value="1"/>
</dbReference>
<evidence type="ECO:0000256" key="3">
    <source>
        <dbReference type="ARBA" id="ARBA00022989"/>
    </source>
</evidence>
<keyword evidence="9" id="KW-1185">Reference proteome</keyword>
<protein>
    <recommendedName>
        <fullName evidence="7">Endolytic murein transglycosylase</fullName>
        <ecNumber evidence="7">4.2.2.29</ecNumber>
    </recommendedName>
    <alternativeName>
        <fullName evidence="7">Peptidoglycan lytic transglycosylase</fullName>
    </alternativeName>
    <alternativeName>
        <fullName evidence="7">Peptidoglycan polymerization terminase</fullName>
    </alternativeName>
</protein>
<comment type="caution">
    <text evidence="8">The sequence shown here is derived from an EMBL/GenBank/DDBJ whole genome shotgun (WGS) entry which is preliminary data.</text>
</comment>
<dbReference type="InterPro" id="IPR003770">
    <property type="entry name" value="MLTG-like"/>
</dbReference>
<comment type="similarity">
    <text evidence="7">Belongs to the transglycosylase MltG family.</text>
</comment>
<dbReference type="EC" id="4.2.2.29" evidence="7"/>
<keyword evidence="2 7" id="KW-0812">Transmembrane</keyword>
<dbReference type="Proteomes" id="UP000187085">
    <property type="component" value="Unassembled WGS sequence"/>
</dbReference>
<dbReference type="PANTHER" id="PTHR30518">
    <property type="entry name" value="ENDOLYTIC MUREIN TRANSGLYCOSYLASE"/>
    <property type="match status" value="1"/>
</dbReference>
<dbReference type="GO" id="GO:0071555">
    <property type="term" value="P:cell wall organization"/>
    <property type="evidence" value="ECO:0007669"/>
    <property type="project" value="UniProtKB-KW"/>
</dbReference>
<feature type="site" description="Important for catalytic activity" evidence="7">
    <location>
        <position position="213"/>
    </location>
</feature>
<keyword evidence="5 7" id="KW-0456">Lyase</keyword>
<reference evidence="8 9" key="1">
    <citation type="submission" date="2016-12" db="EMBL/GenBank/DDBJ databases">
        <title>Draft genome of Tersicoccus phoenicis 1P05MA.</title>
        <authorList>
            <person name="Nakajima Y."/>
            <person name="Yoshizawa S."/>
            <person name="Nakamura K."/>
            <person name="Ogura Y."/>
            <person name="Hayashi T."/>
            <person name="Kogure K."/>
        </authorList>
    </citation>
    <scope>NUCLEOTIDE SEQUENCE [LARGE SCALE GENOMIC DNA]</scope>
    <source>
        <strain evidence="8 9">1p05MA</strain>
    </source>
</reference>
<dbReference type="EMBL" id="MRDE01000024">
    <property type="protein sequence ID" value="OMH26079.1"/>
    <property type="molecule type" value="Genomic_DNA"/>
</dbReference>
<evidence type="ECO:0000313" key="9">
    <source>
        <dbReference type="Proteomes" id="UP000187085"/>
    </source>
</evidence>